<dbReference type="RefSeq" id="WP_107434072.1">
    <property type="nucleotide sequence ID" value="NZ_CP018047.1"/>
</dbReference>
<dbReference type="CDD" id="cd16936">
    <property type="entry name" value="HATPase_RsbW-like"/>
    <property type="match status" value="1"/>
</dbReference>
<dbReference type="OrthoDB" id="3479721at2"/>
<dbReference type="AlphaFoldDB" id="A0A1U9R550"/>
<dbReference type="InterPro" id="IPR036890">
    <property type="entry name" value="HATPase_C_sf"/>
</dbReference>
<dbReference type="Proteomes" id="UP000189677">
    <property type="component" value="Chromosome"/>
</dbReference>
<keyword evidence="1" id="KW-0808">Transferase</keyword>
<name>A0A1U9R550_STRNV</name>
<keyword evidence="1" id="KW-0723">Serine/threonine-protein kinase</keyword>
<dbReference type="EMBL" id="CP018047">
    <property type="protein sequence ID" value="AQU71045.1"/>
    <property type="molecule type" value="Genomic_DNA"/>
</dbReference>
<dbReference type="InterPro" id="IPR003594">
    <property type="entry name" value="HATPase_dom"/>
</dbReference>
<dbReference type="Pfam" id="PF13581">
    <property type="entry name" value="HATPase_c_2"/>
    <property type="match status" value="1"/>
</dbReference>
<proteinExistence type="predicted"/>
<organism evidence="3 4">
    <name type="scientific">Streptomyces niveus</name>
    <name type="common">Streptomyces spheroides</name>
    <dbReference type="NCBI Taxonomy" id="193462"/>
    <lineage>
        <taxon>Bacteria</taxon>
        <taxon>Bacillati</taxon>
        <taxon>Actinomycetota</taxon>
        <taxon>Actinomycetes</taxon>
        <taxon>Kitasatosporales</taxon>
        <taxon>Streptomycetaceae</taxon>
        <taxon>Streptomyces</taxon>
    </lineage>
</organism>
<accession>A0A1U9R550</accession>
<evidence type="ECO:0000313" key="4">
    <source>
        <dbReference type="Proteomes" id="UP000189677"/>
    </source>
</evidence>
<dbReference type="SMART" id="SM00387">
    <property type="entry name" value="HATPase_c"/>
    <property type="match status" value="1"/>
</dbReference>
<feature type="domain" description="Histidine kinase/HSP90-like ATPase" evidence="2">
    <location>
        <begin position="34"/>
        <end position="132"/>
    </location>
</feature>
<gene>
    <name evidence="3" type="ORF">BBN63_19215</name>
</gene>
<dbReference type="InterPro" id="IPR050267">
    <property type="entry name" value="Anti-sigma-factor_SerPK"/>
</dbReference>
<sequence length="135" mass="14877">MDLSQQRQFPRSRRSIGAARAFTIDVLTEWGIADRRDDMRLCVSELATNALLHGVPPGREFSVGLFHDGATLRLEVRDSGDGIPKTLDPDADATTGRGLHLVREVADDFGIDAHVVGKTVWTSFEIAHSPLERAR</sequence>
<dbReference type="PANTHER" id="PTHR35526">
    <property type="entry name" value="ANTI-SIGMA-F FACTOR RSBW-RELATED"/>
    <property type="match status" value="1"/>
</dbReference>
<reference evidence="3 4" key="1">
    <citation type="submission" date="2016-11" db="EMBL/GenBank/DDBJ databases">
        <title>Complete genome sequence of Streptomyces niveus SCSIO 3406.</title>
        <authorList>
            <person name="Zhu Q."/>
            <person name="Cheng W."/>
            <person name="Song Y."/>
            <person name="Li Q."/>
            <person name="Ju J."/>
        </authorList>
    </citation>
    <scope>NUCLEOTIDE SEQUENCE [LARGE SCALE GENOMIC DNA]</scope>
    <source>
        <strain evidence="3 4">SCSIO 3406</strain>
    </source>
</reference>
<keyword evidence="4" id="KW-1185">Reference proteome</keyword>
<evidence type="ECO:0000259" key="2">
    <source>
        <dbReference type="SMART" id="SM00387"/>
    </source>
</evidence>
<dbReference type="PANTHER" id="PTHR35526:SF3">
    <property type="entry name" value="ANTI-SIGMA-F FACTOR RSBW"/>
    <property type="match status" value="1"/>
</dbReference>
<evidence type="ECO:0000256" key="1">
    <source>
        <dbReference type="ARBA" id="ARBA00022527"/>
    </source>
</evidence>
<dbReference type="GO" id="GO:0004674">
    <property type="term" value="F:protein serine/threonine kinase activity"/>
    <property type="evidence" value="ECO:0007669"/>
    <property type="project" value="UniProtKB-KW"/>
</dbReference>
<dbReference type="Gene3D" id="3.30.565.10">
    <property type="entry name" value="Histidine kinase-like ATPase, C-terminal domain"/>
    <property type="match status" value="1"/>
</dbReference>
<dbReference type="KEGG" id="snw:BBN63_19215"/>
<keyword evidence="1" id="KW-0418">Kinase</keyword>
<dbReference type="SUPFAM" id="SSF55874">
    <property type="entry name" value="ATPase domain of HSP90 chaperone/DNA topoisomerase II/histidine kinase"/>
    <property type="match status" value="1"/>
</dbReference>
<evidence type="ECO:0000313" key="3">
    <source>
        <dbReference type="EMBL" id="AQU71045.1"/>
    </source>
</evidence>
<protein>
    <recommendedName>
        <fullName evidence="2">Histidine kinase/HSP90-like ATPase domain-containing protein</fullName>
    </recommendedName>
</protein>